<dbReference type="GO" id="GO:0003690">
    <property type="term" value="F:double-stranded DNA binding"/>
    <property type="evidence" value="ECO:0007669"/>
    <property type="project" value="InterPro"/>
</dbReference>
<evidence type="ECO:0000256" key="3">
    <source>
        <dbReference type="ARBA" id="ARBA00023054"/>
    </source>
</evidence>
<evidence type="ECO:0000256" key="5">
    <source>
        <dbReference type="PIRNR" id="PIRNR026991"/>
    </source>
</evidence>
<evidence type="ECO:0000313" key="9">
    <source>
        <dbReference type="EMBL" id="EEH55296.1"/>
    </source>
</evidence>
<dbReference type="InterPro" id="IPR040661">
    <property type="entry name" value="LZ3wCH"/>
</dbReference>
<feature type="coiled-coil region" evidence="6">
    <location>
        <begin position="77"/>
        <end position="104"/>
    </location>
</feature>
<dbReference type="eggNOG" id="KOG3433">
    <property type="taxonomic scope" value="Eukaryota"/>
</dbReference>
<dbReference type="AlphaFoldDB" id="C1MYH2"/>
<accession>C1MYH2</accession>
<protein>
    <recommendedName>
        <fullName evidence="5">Meiotic nuclear division protein 1 homolog</fullName>
    </recommendedName>
</protein>
<keyword evidence="3 6" id="KW-0175">Coiled coil</keyword>
<dbReference type="InterPro" id="IPR040453">
    <property type="entry name" value="Mnd1_HTH"/>
</dbReference>
<comment type="function">
    <text evidence="5">Required for proper homologous chromosome pairing and efficient cross-over and intragenic recombination during meiosis.</text>
</comment>
<sequence>MPPRGMSAEDKRKTVLSLFHESGEPWLLKDMEKAAAKRGVVFQAVKDVVQSLVDDSVVHVDKIGTSNIYWAFPGEASAALSNKLKSLECELAKTASESVDLDERLEKAAEDHPVSEERTMAEVMLSSASDANKTLKAELARFQSGDDAVLDAMKTGTPIAKEAVERWTDNVFMLKSFVEKKMGDRAGCEQFFKQTGDINFNNFDYVE</sequence>
<reference evidence="9 10" key="1">
    <citation type="journal article" date="2009" name="Science">
        <title>Green evolution and dynamic adaptations revealed by genomes of the marine picoeukaryotes Micromonas.</title>
        <authorList>
            <person name="Worden A.Z."/>
            <person name="Lee J.H."/>
            <person name="Mock T."/>
            <person name="Rouze P."/>
            <person name="Simmons M.P."/>
            <person name="Aerts A.L."/>
            <person name="Allen A.E."/>
            <person name="Cuvelier M.L."/>
            <person name="Derelle E."/>
            <person name="Everett M.V."/>
            <person name="Foulon E."/>
            <person name="Grimwood J."/>
            <person name="Gundlach H."/>
            <person name="Henrissat B."/>
            <person name="Napoli C."/>
            <person name="McDonald S.M."/>
            <person name="Parker M.S."/>
            <person name="Rombauts S."/>
            <person name="Salamov A."/>
            <person name="Von Dassow P."/>
            <person name="Badger J.H."/>
            <person name="Coutinho P.M."/>
            <person name="Demir E."/>
            <person name="Dubchak I."/>
            <person name="Gentemann C."/>
            <person name="Eikrem W."/>
            <person name="Gready J.E."/>
            <person name="John U."/>
            <person name="Lanier W."/>
            <person name="Lindquist E.A."/>
            <person name="Lucas S."/>
            <person name="Mayer K.F."/>
            <person name="Moreau H."/>
            <person name="Not F."/>
            <person name="Otillar R."/>
            <person name="Panaud O."/>
            <person name="Pangilinan J."/>
            <person name="Paulsen I."/>
            <person name="Piegu B."/>
            <person name="Poliakov A."/>
            <person name="Robbens S."/>
            <person name="Schmutz J."/>
            <person name="Toulza E."/>
            <person name="Wyss T."/>
            <person name="Zelensky A."/>
            <person name="Zhou K."/>
            <person name="Armbrust E.V."/>
            <person name="Bhattacharya D."/>
            <person name="Goodenough U.W."/>
            <person name="Van de Peer Y."/>
            <person name="Grigoriev I.V."/>
        </authorList>
    </citation>
    <scope>NUCLEOTIDE SEQUENCE [LARGE SCALE GENOMIC DNA]</scope>
    <source>
        <strain evidence="9 10">CCMP1545</strain>
    </source>
</reference>
<dbReference type="RefSeq" id="XP_003060527.1">
    <property type="nucleotide sequence ID" value="XM_003060481.1"/>
</dbReference>
<dbReference type="Proteomes" id="UP000001876">
    <property type="component" value="Unassembled WGS sequence"/>
</dbReference>
<evidence type="ECO:0000256" key="4">
    <source>
        <dbReference type="ARBA" id="ARBA00023242"/>
    </source>
</evidence>
<evidence type="ECO:0000256" key="1">
    <source>
        <dbReference type="ARBA" id="ARBA00004123"/>
    </source>
</evidence>
<comment type="subcellular location">
    <subcellularLocation>
        <location evidence="1 5">Nucleus</location>
    </subcellularLocation>
</comment>
<evidence type="ECO:0000313" key="10">
    <source>
        <dbReference type="Proteomes" id="UP000001876"/>
    </source>
</evidence>
<feature type="domain" description="Mnd1 HTH" evidence="7">
    <location>
        <begin position="15"/>
        <end position="73"/>
    </location>
</feature>
<gene>
    <name evidence="9" type="primary">MND1</name>
    <name evidence="9" type="ORF">MICPUCDRAFT_34787</name>
</gene>
<evidence type="ECO:0000259" key="7">
    <source>
        <dbReference type="Pfam" id="PF03962"/>
    </source>
</evidence>
<dbReference type="Pfam" id="PF03962">
    <property type="entry name" value="Mnd1"/>
    <property type="match status" value="1"/>
</dbReference>
<organism evidence="10">
    <name type="scientific">Micromonas pusilla (strain CCMP1545)</name>
    <name type="common">Picoplanktonic green alga</name>
    <dbReference type="NCBI Taxonomy" id="564608"/>
    <lineage>
        <taxon>Eukaryota</taxon>
        <taxon>Viridiplantae</taxon>
        <taxon>Chlorophyta</taxon>
        <taxon>Mamiellophyceae</taxon>
        <taxon>Mamiellales</taxon>
        <taxon>Mamiellaceae</taxon>
        <taxon>Micromonas</taxon>
    </lineage>
</organism>
<comment type="similarity">
    <text evidence="2 5">Belongs to the MND1 family.</text>
</comment>
<dbReference type="OMA" id="ECYGDEY"/>
<keyword evidence="4 5" id="KW-0539">Nucleus</keyword>
<dbReference type="GO" id="GO:0005634">
    <property type="term" value="C:nucleus"/>
    <property type="evidence" value="ECO:0007669"/>
    <property type="project" value="UniProtKB-SubCell"/>
</dbReference>
<dbReference type="EMBL" id="GG663742">
    <property type="protein sequence ID" value="EEH55296.1"/>
    <property type="molecule type" value="Genomic_DNA"/>
</dbReference>
<proteinExistence type="inferred from homology"/>
<dbReference type="OrthoDB" id="273345at2759"/>
<dbReference type="PIRSF" id="PIRSF026991">
    <property type="entry name" value="Mnd1"/>
    <property type="match status" value="1"/>
</dbReference>
<dbReference type="STRING" id="564608.C1MYH2"/>
<keyword evidence="10" id="KW-1185">Reference proteome</keyword>
<dbReference type="GO" id="GO:0007131">
    <property type="term" value="P:reciprocal meiotic recombination"/>
    <property type="evidence" value="ECO:0007669"/>
    <property type="project" value="InterPro"/>
</dbReference>
<evidence type="ECO:0000259" key="8">
    <source>
        <dbReference type="Pfam" id="PF18517"/>
    </source>
</evidence>
<name>C1MYH2_MICPC</name>
<evidence type="ECO:0000256" key="6">
    <source>
        <dbReference type="SAM" id="Coils"/>
    </source>
</evidence>
<dbReference type="GeneID" id="9686267"/>
<dbReference type="KEGG" id="mpp:MICPUCDRAFT_34787"/>
<dbReference type="InterPro" id="IPR005647">
    <property type="entry name" value="Mnd1"/>
</dbReference>
<evidence type="ECO:0000256" key="2">
    <source>
        <dbReference type="ARBA" id="ARBA00005981"/>
    </source>
</evidence>
<dbReference type="Pfam" id="PF18517">
    <property type="entry name" value="LZ3wCH"/>
    <property type="match status" value="1"/>
</dbReference>
<feature type="domain" description="Leucine zipper with capping helix" evidence="8">
    <location>
        <begin position="149"/>
        <end position="199"/>
    </location>
</feature>